<keyword evidence="3" id="KW-1185">Reference proteome</keyword>
<evidence type="ECO:0000313" key="3">
    <source>
        <dbReference type="Proteomes" id="UP000241690"/>
    </source>
</evidence>
<reference evidence="2 3" key="1">
    <citation type="submission" date="2016-07" db="EMBL/GenBank/DDBJ databases">
        <title>Multiple horizontal gene transfer events from other fungi enriched the ability of initially mycotrophic Trichoderma (Ascomycota) to feed on dead plant biomass.</title>
        <authorList>
            <consortium name="DOE Joint Genome Institute"/>
            <person name="Aerts A."/>
            <person name="Atanasova L."/>
            <person name="Chenthamara K."/>
            <person name="Zhang J."/>
            <person name="Grujic M."/>
            <person name="Henrissat B."/>
            <person name="Kuo A."/>
            <person name="Salamov A."/>
            <person name="Lipzen A."/>
            <person name="Labutti K."/>
            <person name="Barry K."/>
            <person name="Miao Y."/>
            <person name="Rahimi M.J."/>
            <person name="Shen Q."/>
            <person name="Grigoriev I.V."/>
            <person name="Kubicek C.P."/>
            <person name="Druzhinina I.S."/>
        </authorList>
    </citation>
    <scope>NUCLEOTIDE SEQUENCE [LARGE SCALE GENOMIC DNA]</scope>
    <source>
        <strain evidence="2 3">CBS 226.95</strain>
    </source>
</reference>
<dbReference type="AlphaFoldDB" id="A0A2T4AGE6"/>
<organism evidence="2 3">
    <name type="scientific">Trichoderma harzianum CBS 226.95</name>
    <dbReference type="NCBI Taxonomy" id="983964"/>
    <lineage>
        <taxon>Eukaryota</taxon>
        <taxon>Fungi</taxon>
        <taxon>Dikarya</taxon>
        <taxon>Ascomycota</taxon>
        <taxon>Pezizomycotina</taxon>
        <taxon>Sordariomycetes</taxon>
        <taxon>Hypocreomycetidae</taxon>
        <taxon>Hypocreales</taxon>
        <taxon>Hypocreaceae</taxon>
        <taxon>Trichoderma</taxon>
    </lineage>
</organism>
<feature type="region of interest" description="Disordered" evidence="1">
    <location>
        <begin position="15"/>
        <end position="80"/>
    </location>
</feature>
<accession>A0A2T4AGE6</accession>
<proteinExistence type="predicted"/>
<gene>
    <name evidence="2" type="ORF">M431DRAFT_507781</name>
</gene>
<dbReference type="Proteomes" id="UP000241690">
    <property type="component" value="Unassembled WGS sequence"/>
</dbReference>
<evidence type="ECO:0000313" key="2">
    <source>
        <dbReference type="EMBL" id="PTB56136.1"/>
    </source>
</evidence>
<dbReference type="EMBL" id="KZ679679">
    <property type="protein sequence ID" value="PTB56136.1"/>
    <property type="molecule type" value="Genomic_DNA"/>
</dbReference>
<name>A0A2T4AGE6_TRIHA</name>
<sequence length="169" mass="19367">MRNEASILQNVHVSWNQTESQQPSGDKSIAPSISHGVSERSRTSRQHVRRRHGFEYQTALVSAGHTSPGTSRNRSRNRQLTMPLRLCSESRPQSQFRPRMPHLSCRRRAQPRIPSRINFPHRQRPGKIRIDKYAAPAPSHRKQPRRSKGSLQRLACHACFLSLQPTVAK</sequence>
<evidence type="ECO:0000256" key="1">
    <source>
        <dbReference type="SAM" id="MobiDB-lite"/>
    </source>
</evidence>
<protein>
    <submittedName>
        <fullName evidence="2">Uncharacterized protein</fullName>
    </submittedName>
</protein>
<feature type="compositionally biased region" description="Polar residues" evidence="1">
    <location>
        <begin position="15"/>
        <end position="25"/>
    </location>
</feature>
<feature type="compositionally biased region" description="Basic residues" evidence="1">
    <location>
        <begin position="43"/>
        <end position="52"/>
    </location>
</feature>
<dbReference type="RefSeq" id="XP_024775813.1">
    <property type="nucleotide sequence ID" value="XM_024919013.1"/>
</dbReference>
<dbReference type="GeneID" id="36627582"/>